<name>A0A9P5NWR7_GYMJU</name>
<gene>
    <name evidence="1" type="ORF">CPB84DRAFT_1511056</name>
</gene>
<organism evidence="1 2">
    <name type="scientific">Gymnopilus junonius</name>
    <name type="common">Spectacular rustgill mushroom</name>
    <name type="synonym">Gymnopilus spectabilis subsp. junonius</name>
    <dbReference type="NCBI Taxonomy" id="109634"/>
    <lineage>
        <taxon>Eukaryota</taxon>
        <taxon>Fungi</taxon>
        <taxon>Dikarya</taxon>
        <taxon>Basidiomycota</taxon>
        <taxon>Agaricomycotina</taxon>
        <taxon>Agaricomycetes</taxon>
        <taxon>Agaricomycetidae</taxon>
        <taxon>Agaricales</taxon>
        <taxon>Agaricineae</taxon>
        <taxon>Hymenogastraceae</taxon>
        <taxon>Gymnopilus</taxon>
    </lineage>
</organism>
<keyword evidence="2" id="KW-1185">Reference proteome</keyword>
<proteinExistence type="predicted"/>
<dbReference type="EMBL" id="JADNYJ010000009">
    <property type="protein sequence ID" value="KAF8909361.1"/>
    <property type="molecule type" value="Genomic_DNA"/>
</dbReference>
<evidence type="ECO:0000313" key="1">
    <source>
        <dbReference type="EMBL" id="KAF8909361.1"/>
    </source>
</evidence>
<evidence type="ECO:0000313" key="2">
    <source>
        <dbReference type="Proteomes" id="UP000724874"/>
    </source>
</evidence>
<sequence length="296" mass="33198">MTLQSIPEIRAKLYTDFLRSLSLWDVSLQEVSHDITLASLVNAVPDDKIVSPNEGGADSLGNTFRESELLIYGAPARYYLNPSSRQQLLAEVQFTLSTLADIFYGDVGSSDYLMDTERRNSLPEVIQTFKRGIESLHNEARTIACRLTDKANSLKENHSDLSRELEHAVVMTFPADNDARSADIDLLAATIESSLIKLSLTNARSERAIYHHRPSPESRNIAQALSVASSELQKEEAKMINDSNVLDHQLHEYETMLQLVDGGSGGYQQIINDWTKVKQETEECLRDLRRLGWTGD</sequence>
<dbReference type="OrthoDB" id="3244737at2759"/>
<protein>
    <submittedName>
        <fullName evidence="1">Uncharacterized protein</fullName>
    </submittedName>
</protein>
<accession>A0A9P5NWR7</accession>
<comment type="caution">
    <text evidence="1">The sequence shown here is derived from an EMBL/GenBank/DDBJ whole genome shotgun (WGS) entry which is preliminary data.</text>
</comment>
<reference evidence="1" key="1">
    <citation type="submission" date="2020-11" db="EMBL/GenBank/DDBJ databases">
        <authorList>
            <consortium name="DOE Joint Genome Institute"/>
            <person name="Ahrendt S."/>
            <person name="Riley R."/>
            <person name="Andreopoulos W."/>
            <person name="LaButti K."/>
            <person name="Pangilinan J."/>
            <person name="Ruiz-duenas F.J."/>
            <person name="Barrasa J.M."/>
            <person name="Sanchez-Garcia M."/>
            <person name="Camarero S."/>
            <person name="Miyauchi S."/>
            <person name="Serrano A."/>
            <person name="Linde D."/>
            <person name="Babiker R."/>
            <person name="Drula E."/>
            <person name="Ayuso-Fernandez I."/>
            <person name="Pacheco R."/>
            <person name="Padilla G."/>
            <person name="Ferreira P."/>
            <person name="Barriuso J."/>
            <person name="Kellner H."/>
            <person name="Castanera R."/>
            <person name="Alfaro M."/>
            <person name="Ramirez L."/>
            <person name="Pisabarro A.G."/>
            <person name="Kuo A."/>
            <person name="Tritt A."/>
            <person name="Lipzen A."/>
            <person name="He G."/>
            <person name="Yan M."/>
            <person name="Ng V."/>
            <person name="Cullen D."/>
            <person name="Martin F."/>
            <person name="Rosso M.-N."/>
            <person name="Henrissat B."/>
            <person name="Hibbett D."/>
            <person name="Martinez A.T."/>
            <person name="Grigoriev I.V."/>
        </authorList>
    </citation>
    <scope>NUCLEOTIDE SEQUENCE</scope>
    <source>
        <strain evidence="1">AH 44721</strain>
    </source>
</reference>
<dbReference type="Proteomes" id="UP000724874">
    <property type="component" value="Unassembled WGS sequence"/>
</dbReference>
<dbReference type="AlphaFoldDB" id="A0A9P5NWR7"/>